<gene>
    <name evidence="1" type="ORF">B1L04_07635</name>
</gene>
<dbReference type="Proteomes" id="UP000189835">
    <property type="component" value="Unassembled WGS sequence"/>
</dbReference>
<comment type="caution">
    <text evidence="1">The sequence shown here is derived from an EMBL/GenBank/DDBJ whole genome shotgun (WGS) entry which is preliminary data.</text>
</comment>
<evidence type="ECO:0000313" key="1">
    <source>
        <dbReference type="EMBL" id="OPF19232.1"/>
    </source>
</evidence>
<reference evidence="1 2" key="1">
    <citation type="submission" date="2017-02" db="EMBL/GenBank/DDBJ databases">
        <title>Genome sequence of Microcystis aeruginosa KW.</title>
        <authorList>
            <person name="Oh H.-M."/>
            <person name="Ahn C.-Y."/>
            <person name="Jeong H."/>
            <person name="Srivastava A."/>
            <person name="Lee H.-G."/>
            <person name="Kang S.-R."/>
        </authorList>
    </citation>
    <scope>NUCLEOTIDE SEQUENCE [LARGE SCALE GENOMIC DNA]</scope>
    <source>
        <strain evidence="1 2">KW</strain>
    </source>
</reference>
<dbReference type="AlphaFoldDB" id="A0A1V4BX12"/>
<name>A0A1V4BX12_MICAE</name>
<proteinExistence type="predicted"/>
<protein>
    <submittedName>
        <fullName evidence="1">Uncharacterized protein</fullName>
    </submittedName>
</protein>
<organism evidence="1 2">
    <name type="scientific">Microcystis aeruginosa KW</name>
    <dbReference type="NCBI Taxonomy" id="1960155"/>
    <lineage>
        <taxon>Bacteria</taxon>
        <taxon>Bacillati</taxon>
        <taxon>Cyanobacteriota</taxon>
        <taxon>Cyanophyceae</taxon>
        <taxon>Oscillatoriophycideae</taxon>
        <taxon>Chroococcales</taxon>
        <taxon>Microcystaceae</taxon>
        <taxon>Microcystis</taxon>
    </lineage>
</organism>
<dbReference type="RefSeq" id="WP_079206396.1">
    <property type="nucleotide sequence ID" value="NZ_MVGR01000003.1"/>
</dbReference>
<evidence type="ECO:0000313" key="2">
    <source>
        <dbReference type="Proteomes" id="UP000189835"/>
    </source>
</evidence>
<sequence>MLFTTNLIGVTKGIISLLQNPGNILSVYDIEDGLKESWLQRLSWQYVKSDREHLTFVTPKLSFMSSYFESLARSKFHRQV</sequence>
<dbReference type="EMBL" id="MVGR01000003">
    <property type="protein sequence ID" value="OPF19232.1"/>
    <property type="molecule type" value="Genomic_DNA"/>
</dbReference>
<accession>A0A1V4BX12</accession>